<proteinExistence type="predicted"/>
<comment type="caution">
    <text evidence="1">The sequence shown here is derived from an EMBL/GenBank/DDBJ whole genome shotgun (WGS) entry which is preliminary data.</text>
</comment>
<dbReference type="NCBIfam" id="NF033709">
    <property type="entry name" value="PorV_fam"/>
    <property type="match status" value="1"/>
</dbReference>
<dbReference type="NCBIfam" id="NF033711">
    <property type="entry name" value="T9SS_PorQ"/>
    <property type="match status" value="1"/>
</dbReference>
<gene>
    <name evidence="1" type="ORF">HMPREF9135_0123</name>
</gene>
<dbReference type="Gene3D" id="2.40.160.60">
    <property type="entry name" value="Outer membrane protein transport protein (OMPP1/FadL/TodX)"/>
    <property type="match status" value="1"/>
</dbReference>
<sequence length="352" mass="38627">MSTMILLKRLFVSVNNDTKLRYIIEKYIIFAEYLGKYMKKVGFSLLLSLVVVLATAQESQTEYNFLRLPVSSHAAALGGGNISLVDDDASLIYQNPALLSSVSDKSLFFGYMRYMHDTNMGAAAFSRTLTDRASWAVAGQYVDYGTMKQTDEAGVATGRFKAKDIALSGCFSYLLTDRLAGGIAARFITSTLGEYHAVAVGVDLGLNYYVPDDEFSLSLVARNLGGQLKAFADDYEPMPIDIQLGVSKRFSHTPFGVHLTMVDLNHWDYKLLHHSQAGIDAQLSSAVWIGVGYRFRQGHDMRISAGEEEVVTGGAGFTAGAGLNLERFKLNLAYGRYHVSSHSLLLNVGFSL</sequence>
<dbReference type="AlphaFoldDB" id="U2P8I0"/>
<dbReference type="Proteomes" id="UP000016648">
    <property type="component" value="Unassembled WGS sequence"/>
</dbReference>
<protein>
    <recommendedName>
        <fullName evidence="3">Bacteroidetes-specific membrane protein</fullName>
    </recommendedName>
</protein>
<dbReference type="SUPFAM" id="SSF56935">
    <property type="entry name" value="Porins"/>
    <property type="match status" value="1"/>
</dbReference>
<evidence type="ECO:0000313" key="1">
    <source>
        <dbReference type="EMBL" id="ERK39999.1"/>
    </source>
</evidence>
<name>U2P8I0_9BACT</name>
<keyword evidence="2" id="KW-1185">Reference proteome</keyword>
<accession>U2P8I0</accession>
<reference evidence="1 2" key="1">
    <citation type="submission" date="2013-08" db="EMBL/GenBank/DDBJ databases">
        <authorList>
            <person name="Durkin A.S."/>
            <person name="Haft D.R."/>
            <person name="McCorrison J."/>
            <person name="Torralba M."/>
            <person name="Gillis M."/>
            <person name="Haft D.H."/>
            <person name="Methe B."/>
            <person name="Sutton G."/>
            <person name="Nelson K.E."/>
        </authorList>
    </citation>
    <scope>NUCLEOTIDE SEQUENCE [LARGE SCALE GENOMIC DNA]</scope>
    <source>
        <strain evidence="1 2">F0067</strain>
    </source>
</reference>
<dbReference type="EMBL" id="AWEY01000008">
    <property type="protein sequence ID" value="ERK39999.1"/>
    <property type="molecule type" value="Genomic_DNA"/>
</dbReference>
<organism evidence="1 2">
    <name type="scientific">Segatella baroniae F0067</name>
    <dbReference type="NCBI Taxonomy" id="1115809"/>
    <lineage>
        <taxon>Bacteria</taxon>
        <taxon>Pseudomonadati</taxon>
        <taxon>Bacteroidota</taxon>
        <taxon>Bacteroidia</taxon>
        <taxon>Bacteroidales</taxon>
        <taxon>Prevotellaceae</taxon>
        <taxon>Segatella</taxon>
    </lineage>
</organism>
<evidence type="ECO:0008006" key="3">
    <source>
        <dbReference type="Google" id="ProtNLM"/>
    </source>
</evidence>
<evidence type="ECO:0000313" key="2">
    <source>
        <dbReference type="Proteomes" id="UP000016648"/>
    </source>
</evidence>
<dbReference type="PATRIC" id="fig|1115809.3.peg.592"/>